<evidence type="ECO:0000256" key="1">
    <source>
        <dbReference type="SAM" id="Coils"/>
    </source>
</evidence>
<evidence type="ECO:0000256" key="2">
    <source>
        <dbReference type="SAM" id="Phobius"/>
    </source>
</evidence>
<keyword evidence="4" id="KW-1185">Reference proteome</keyword>
<feature type="transmembrane region" description="Helical" evidence="2">
    <location>
        <begin position="54"/>
        <end position="79"/>
    </location>
</feature>
<comment type="caution">
    <text evidence="3">The sequence shown here is derived from an EMBL/GenBank/DDBJ whole genome shotgun (WGS) entry which is preliminary data.</text>
</comment>
<proteinExistence type="predicted"/>
<dbReference type="Proteomes" id="UP000448867">
    <property type="component" value="Unassembled WGS sequence"/>
</dbReference>
<dbReference type="RefSeq" id="WP_154307987.1">
    <property type="nucleotide sequence ID" value="NZ_WKKI01000022.1"/>
</dbReference>
<protein>
    <submittedName>
        <fullName evidence="3">Uncharacterized protein</fullName>
    </submittedName>
</protein>
<feature type="coiled-coil region" evidence="1">
    <location>
        <begin position="178"/>
        <end position="226"/>
    </location>
</feature>
<dbReference type="OrthoDB" id="2846347at2"/>
<dbReference type="EMBL" id="WKKI01000022">
    <property type="protein sequence ID" value="MRX72832.1"/>
    <property type="molecule type" value="Genomic_DNA"/>
</dbReference>
<dbReference type="AlphaFoldDB" id="A0A7X2M088"/>
<reference evidence="3 4" key="1">
    <citation type="submission" date="2019-11" db="EMBL/GenBank/DDBJ databases">
        <title>Bacillus lacus genome.</title>
        <authorList>
            <person name="Allen C.J."/>
            <person name="Newman J.D."/>
        </authorList>
    </citation>
    <scope>NUCLEOTIDE SEQUENCE [LARGE SCALE GENOMIC DNA]</scope>
    <source>
        <strain evidence="3 4">KCTC 33946</strain>
    </source>
</reference>
<organism evidence="3 4">
    <name type="scientific">Metabacillus lacus</name>
    <dbReference type="NCBI Taxonomy" id="1983721"/>
    <lineage>
        <taxon>Bacteria</taxon>
        <taxon>Bacillati</taxon>
        <taxon>Bacillota</taxon>
        <taxon>Bacilli</taxon>
        <taxon>Bacillales</taxon>
        <taxon>Bacillaceae</taxon>
        <taxon>Metabacillus</taxon>
    </lineage>
</organism>
<accession>A0A7X2M088</accession>
<keyword evidence="2" id="KW-1133">Transmembrane helix</keyword>
<keyword evidence="2" id="KW-0472">Membrane</keyword>
<sequence>MDRNNLLENIQWTKDVVLELEGVTEKHRGLSAHQHSLLNYKPFEGLHNPLMLRFYVVPILFIVITLFILGDLLASLFIFIDAEGIWMFLSGITLFIVLPLAGYFLLLRTISNYLIRKSKVTRIEEAQGLQSSIESLHKTSMELKNSLAEHSAVPQSYLFPYAVSKLESFLVKHRADTLKECINLYEQEEANEKQQQEAEKRHQEQLREMERQNQKMVKAVNKVKTQVEKNRDDYFHY</sequence>
<keyword evidence="1" id="KW-0175">Coiled coil</keyword>
<evidence type="ECO:0000313" key="4">
    <source>
        <dbReference type="Proteomes" id="UP000448867"/>
    </source>
</evidence>
<name>A0A7X2M088_9BACI</name>
<keyword evidence="2" id="KW-0812">Transmembrane</keyword>
<feature type="transmembrane region" description="Helical" evidence="2">
    <location>
        <begin position="85"/>
        <end position="107"/>
    </location>
</feature>
<evidence type="ECO:0000313" key="3">
    <source>
        <dbReference type="EMBL" id="MRX72832.1"/>
    </source>
</evidence>
<gene>
    <name evidence="3" type="ORF">GJU40_11810</name>
</gene>